<protein>
    <recommendedName>
        <fullName evidence="2">DM2 domain-containing protein</fullName>
    </recommendedName>
</protein>
<gene>
    <name evidence="3" type="ORF">PhCBS80983_g02396</name>
</gene>
<dbReference type="InterPro" id="IPR019835">
    <property type="entry name" value="SWIB_domain"/>
</dbReference>
<feature type="compositionally biased region" description="Polar residues" evidence="1">
    <location>
        <begin position="49"/>
        <end position="60"/>
    </location>
</feature>
<dbReference type="SMART" id="SM00151">
    <property type="entry name" value="SWIB"/>
    <property type="match status" value="1"/>
</dbReference>
<dbReference type="SUPFAM" id="SSF47592">
    <property type="entry name" value="SWIB/MDM2 domain"/>
    <property type="match status" value="1"/>
</dbReference>
<dbReference type="EMBL" id="QEAQ01000024">
    <property type="protein sequence ID" value="TPX59521.1"/>
    <property type="molecule type" value="Genomic_DNA"/>
</dbReference>
<evidence type="ECO:0000256" key="1">
    <source>
        <dbReference type="SAM" id="MobiDB-lite"/>
    </source>
</evidence>
<dbReference type="Gene3D" id="1.10.245.10">
    <property type="entry name" value="SWIB/MDM2 domain"/>
    <property type="match status" value="1"/>
</dbReference>
<dbReference type="AlphaFoldDB" id="A0A507E738"/>
<dbReference type="InterPro" id="IPR003121">
    <property type="entry name" value="SWIB_MDM2_domain"/>
</dbReference>
<dbReference type="PROSITE" id="PS51925">
    <property type="entry name" value="SWIB_MDM2"/>
    <property type="match status" value="1"/>
</dbReference>
<accession>A0A507E738</accession>
<evidence type="ECO:0000259" key="2">
    <source>
        <dbReference type="PROSITE" id="PS51925"/>
    </source>
</evidence>
<evidence type="ECO:0000313" key="3">
    <source>
        <dbReference type="EMBL" id="TPX59521.1"/>
    </source>
</evidence>
<feature type="domain" description="DM2" evidence="2">
    <location>
        <begin position="256"/>
        <end position="333"/>
    </location>
</feature>
<dbReference type="InterPro" id="IPR036885">
    <property type="entry name" value="SWIB_MDM2_dom_sf"/>
</dbReference>
<name>A0A507E738_9FUNG</name>
<comment type="caution">
    <text evidence="3">The sequence shown here is derived from an EMBL/GenBank/DDBJ whole genome shotgun (WGS) entry which is preliminary data.</text>
</comment>
<organism evidence="3 4">
    <name type="scientific">Powellomyces hirtus</name>
    <dbReference type="NCBI Taxonomy" id="109895"/>
    <lineage>
        <taxon>Eukaryota</taxon>
        <taxon>Fungi</taxon>
        <taxon>Fungi incertae sedis</taxon>
        <taxon>Chytridiomycota</taxon>
        <taxon>Chytridiomycota incertae sedis</taxon>
        <taxon>Chytridiomycetes</taxon>
        <taxon>Spizellomycetales</taxon>
        <taxon>Powellomycetaceae</taxon>
        <taxon>Powellomyces</taxon>
    </lineage>
</organism>
<dbReference type="PANTHER" id="PTHR13844">
    <property type="entry name" value="SWI/SNF-RELATED MATRIX-ASSOCIATED ACTIN-DEPENDENT REGULATOR OF CHROMATIN SUBFAMILY D"/>
    <property type="match status" value="1"/>
</dbReference>
<evidence type="ECO:0000313" key="4">
    <source>
        <dbReference type="Proteomes" id="UP000318582"/>
    </source>
</evidence>
<keyword evidence="4" id="KW-1185">Reference proteome</keyword>
<sequence>MSGVPSFGHPIGGRHNPAQMPMPTVPGATYAGSPYSMSGAIPGAGLSKPSAQGHISRQNSGGAAAVGTPTPGPAKRPADPTPASRPKRKRPAERIEAYIPESRIYTELQEFEKKLDTTISRKKLDMLEQKTQLKPTKRVMRIFLSNLSSDQYADVEEDRDVFTLDTMRAIAPSWTLRIEGRLLDFPNSRKPQVNPPKFSTFVRSVIVELQRDQSLYPDDNIIEWHKAENGPDCDGFEIKRKGDSDVPAKILIYLDHKPEKYKLSPPLAKLLDIHTDTAANIIIAMWQYVKFQKLQDPDDKRHINCDEALRNILGHPRITFAQISELLRPHFSPPDPIVLQYTIRTDKEHQYGQLAFDVDVETPNTQRERLEQSIMVAPQVAKDIGTLDEKITALIQAINHCKLKRDFMLAFADDPIAFLGRWMTSQSRDLESVLGDTHINMDETRRAQFFDQNVVHQAVFHHLRMRDAA</sequence>
<feature type="region of interest" description="Disordered" evidence="1">
    <location>
        <begin position="1"/>
        <end position="93"/>
    </location>
</feature>
<dbReference type="CDD" id="cd10568">
    <property type="entry name" value="SWIB_like"/>
    <property type="match status" value="1"/>
</dbReference>
<proteinExistence type="predicted"/>
<dbReference type="STRING" id="109895.A0A507E738"/>
<dbReference type="Pfam" id="PF02201">
    <property type="entry name" value="SWIB"/>
    <property type="match status" value="1"/>
</dbReference>
<reference evidence="3 4" key="1">
    <citation type="journal article" date="2019" name="Sci. Rep.">
        <title>Comparative genomics of chytrid fungi reveal insights into the obligate biotrophic and pathogenic lifestyle of Synchytrium endobioticum.</title>
        <authorList>
            <person name="van de Vossenberg B.T.L.H."/>
            <person name="Warris S."/>
            <person name="Nguyen H.D.T."/>
            <person name="van Gent-Pelzer M.P.E."/>
            <person name="Joly D.L."/>
            <person name="van de Geest H.C."/>
            <person name="Bonants P.J.M."/>
            <person name="Smith D.S."/>
            <person name="Levesque C.A."/>
            <person name="van der Lee T.A.J."/>
        </authorList>
    </citation>
    <scope>NUCLEOTIDE SEQUENCE [LARGE SCALE GENOMIC DNA]</scope>
    <source>
        <strain evidence="3 4">CBS 809.83</strain>
    </source>
</reference>
<dbReference type="Proteomes" id="UP000318582">
    <property type="component" value="Unassembled WGS sequence"/>
</dbReference>